<gene>
    <name evidence="1" type="ORF">GPM918_LOCUS35744</name>
    <name evidence="2" type="ORF">SRO942_LOCUS36470</name>
</gene>
<protein>
    <submittedName>
        <fullName evidence="1">Uncharacterized protein</fullName>
    </submittedName>
</protein>
<name>A0A815RQ37_9BILA</name>
<sequence>MIGKHAKCLIQCIQRKVLKRRTTMPRRKKIDSVDDLQEKLETIVIGDAPVRKSEPNQSHYKSWQEIIDSEGTIGNILMIERGSLVFLFVYENGKATYQEVIERQFKHACTSAVHDFCRSGPQCQYQESGTCRYGRNHNANIFNDLCSKMKYPTLEQNHDWQACEVSNPAHLPHYHSIFLLEKKYDPNSAEARELTCPLDGDQFLFNYTDQNTVGL</sequence>
<evidence type="ECO:0000313" key="3">
    <source>
        <dbReference type="Proteomes" id="UP000663829"/>
    </source>
</evidence>
<dbReference type="Proteomes" id="UP000681722">
    <property type="component" value="Unassembled WGS sequence"/>
</dbReference>
<dbReference type="EMBL" id="CAJOBC010086458">
    <property type="protein sequence ID" value="CAF4344259.1"/>
    <property type="molecule type" value="Genomic_DNA"/>
</dbReference>
<dbReference type="Proteomes" id="UP000663829">
    <property type="component" value="Unassembled WGS sequence"/>
</dbReference>
<evidence type="ECO:0000313" key="1">
    <source>
        <dbReference type="EMBL" id="CAF1478765.1"/>
    </source>
</evidence>
<keyword evidence="3" id="KW-1185">Reference proteome</keyword>
<reference evidence="1" key="1">
    <citation type="submission" date="2021-02" db="EMBL/GenBank/DDBJ databases">
        <authorList>
            <person name="Nowell W R."/>
        </authorList>
    </citation>
    <scope>NUCLEOTIDE SEQUENCE</scope>
</reference>
<dbReference type="EMBL" id="CAJNOQ010020979">
    <property type="protein sequence ID" value="CAF1478765.1"/>
    <property type="molecule type" value="Genomic_DNA"/>
</dbReference>
<evidence type="ECO:0000313" key="2">
    <source>
        <dbReference type="EMBL" id="CAF4344259.1"/>
    </source>
</evidence>
<dbReference type="AlphaFoldDB" id="A0A815RQ37"/>
<proteinExistence type="predicted"/>
<organism evidence="1 3">
    <name type="scientific">Didymodactylos carnosus</name>
    <dbReference type="NCBI Taxonomy" id="1234261"/>
    <lineage>
        <taxon>Eukaryota</taxon>
        <taxon>Metazoa</taxon>
        <taxon>Spiralia</taxon>
        <taxon>Gnathifera</taxon>
        <taxon>Rotifera</taxon>
        <taxon>Eurotatoria</taxon>
        <taxon>Bdelloidea</taxon>
        <taxon>Philodinida</taxon>
        <taxon>Philodinidae</taxon>
        <taxon>Didymodactylos</taxon>
    </lineage>
</organism>
<accession>A0A815RQ37</accession>
<comment type="caution">
    <text evidence="1">The sequence shown here is derived from an EMBL/GenBank/DDBJ whole genome shotgun (WGS) entry which is preliminary data.</text>
</comment>